<sequence length="179" mass="21506">MYNEYKSSNKRKRIILLSLSVIIICVMFLTVKDIYLFYKNSIVQIGESSLRYSTSDNSQELSLWYLFYTVIFIIIIYDSTIKNTRMVIDDYGIKIYSLYRKRPNIKIEWENIKCFQIGDVYMGARFTKYGMKIRYLDDDFSSDNKAYVSIRNFENYNQFLEDIEEISIQKNIQLLFMND</sequence>
<gene>
    <name evidence="2" type="ORF">P4S50_11120</name>
</gene>
<keyword evidence="3" id="KW-1185">Reference proteome</keyword>
<proteinExistence type="predicted"/>
<dbReference type="EMBL" id="CP120733">
    <property type="protein sequence ID" value="WFD08939.1"/>
    <property type="molecule type" value="Genomic_DNA"/>
</dbReference>
<feature type="transmembrane region" description="Helical" evidence="1">
    <location>
        <begin position="61"/>
        <end position="77"/>
    </location>
</feature>
<evidence type="ECO:0008006" key="4">
    <source>
        <dbReference type="Google" id="ProtNLM"/>
    </source>
</evidence>
<name>A0ABY8EAW6_9FIRM</name>
<keyword evidence="1" id="KW-1133">Transmembrane helix</keyword>
<feature type="transmembrane region" description="Helical" evidence="1">
    <location>
        <begin position="14"/>
        <end position="31"/>
    </location>
</feature>
<keyword evidence="1" id="KW-0812">Transmembrane</keyword>
<protein>
    <recommendedName>
        <fullName evidence="4">DUF5673 domain-containing protein</fullName>
    </recommendedName>
</protein>
<keyword evidence="1" id="KW-0472">Membrane</keyword>
<reference evidence="2 3" key="1">
    <citation type="submission" date="2023-03" db="EMBL/GenBank/DDBJ databases">
        <title>Complete genome sequence of Tepidibacter sp. SWIR-1, isolated from a deep-sea hydrothermal vent.</title>
        <authorList>
            <person name="Li X."/>
        </authorList>
    </citation>
    <scope>NUCLEOTIDE SEQUENCE [LARGE SCALE GENOMIC DNA]</scope>
    <source>
        <strain evidence="2 3">SWIR-1</strain>
    </source>
</reference>
<accession>A0ABY8EAW6</accession>
<evidence type="ECO:0000256" key="1">
    <source>
        <dbReference type="SAM" id="Phobius"/>
    </source>
</evidence>
<evidence type="ECO:0000313" key="3">
    <source>
        <dbReference type="Proteomes" id="UP001222800"/>
    </source>
</evidence>
<evidence type="ECO:0000313" key="2">
    <source>
        <dbReference type="EMBL" id="WFD08939.1"/>
    </source>
</evidence>
<dbReference type="Proteomes" id="UP001222800">
    <property type="component" value="Chromosome"/>
</dbReference>
<organism evidence="2 3">
    <name type="scientific">Tepidibacter hydrothermalis</name>
    <dbReference type="NCBI Taxonomy" id="3036126"/>
    <lineage>
        <taxon>Bacteria</taxon>
        <taxon>Bacillati</taxon>
        <taxon>Bacillota</taxon>
        <taxon>Clostridia</taxon>
        <taxon>Peptostreptococcales</taxon>
        <taxon>Peptostreptococcaceae</taxon>
        <taxon>Tepidibacter</taxon>
    </lineage>
</organism>
<dbReference type="RefSeq" id="WP_277730858.1">
    <property type="nucleotide sequence ID" value="NZ_CP120733.1"/>
</dbReference>